<keyword evidence="6" id="KW-1015">Disulfide bond</keyword>
<dbReference type="InterPro" id="IPR036249">
    <property type="entry name" value="Thioredoxin-like_sf"/>
</dbReference>
<evidence type="ECO:0000256" key="7">
    <source>
        <dbReference type="ARBA" id="ARBA00023284"/>
    </source>
</evidence>
<keyword evidence="11" id="KW-1185">Reference proteome</keyword>
<dbReference type="PROSITE" id="PS51352">
    <property type="entry name" value="THIOREDOXIN_2"/>
    <property type="match status" value="1"/>
</dbReference>
<evidence type="ECO:0000256" key="2">
    <source>
        <dbReference type="ARBA" id="ARBA00007787"/>
    </source>
</evidence>
<dbReference type="InterPro" id="IPR012336">
    <property type="entry name" value="Thioredoxin-like_fold"/>
</dbReference>
<dbReference type="EMBL" id="QKNX01000001">
    <property type="protein sequence ID" value="TKR28111.1"/>
    <property type="molecule type" value="Genomic_DNA"/>
</dbReference>
<feature type="region of interest" description="Disordered" evidence="8">
    <location>
        <begin position="32"/>
        <end position="55"/>
    </location>
</feature>
<gene>
    <name evidence="10" type="ORF">DM868_03260</name>
</gene>
<accession>A0A4U5JIC8</accession>
<dbReference type="GO" id="GO:0016491">
    <property type="term" value="F:oxidoreductase activity"/>
    <property type="evidence" value="ECO:0007669"/>
    <property type="project" value="UniProtKB-KW"/>
</dbReference>
<feature type="domain" description="Thioredoxin" evidence="9">
    <location>
        <begin position="20"/>
        <end position="217"/>
    </location>
</feature>
<dbReference type="SUPFAM" id="SSF52833">
    <property type="entry name" value="Thioredoxin-like"/>
    <property type="match status" value="1"/>
</dbReference>
<comment type="similarity">
    <text evidence="2">Belongs to the glutaredoxin family.</text>
</comment>
<evidence type="ECO:0000259" key="9">
    <source>
        <dbReference type="PROSITE" id="PS51352"/>
    </source>
</evidence>
<proteinExistence type="inferred from homology"/>
<keyword evidence="4" id="KW-0813">Transport</keyword>
<evidence type="ECO:0000313" key="10">
    <source>
        <dbReference type="EMBL" id="TKR28111.1"/>
    </source>
</evidence>
<organism evidence="10 11">
    <name type="scientific">Natronomonas salsuginis</name>
    <dbReference type="NCBI Taxonomy" id="2217661"/>
    <lineage>
        <taxon>Archaea</taxon>
        <taxon>Methanobacteriati</taxon>
        <taxon>Methanobacteriota</taxon>
        <taxon>Stenosarchaea group</taxon>
        <taxon>Halobacteria</taxon>
        <taxon>Halobacteriales</taxon>
        <taxon>Natronomonadaceae</taxon>
        <taxon>Natronomonas</taxon>
    </lineage>
</organism>
<sequence>MKRSRGTTRLSRRRLLQTGALLGVSGIAGCLGGGNGGTGNGEQETTERPTLGDSDAPVTVAVYEDFACPHCRTFNEDVTPQLVSEYVEPGDVAYEHYDFPIPVDETVSWQAPQAARSVMKQAGSETFFEYSELLFANQGSLGMETYVDLAAEVGVDGDVVESAVSEGRYRQTVETDRDNGIDRGVGGTPTVFVNGENPAPDGRLGYSGIVQAIESQL</sequence>
<evidence type="ECO:0000256" key="6">
    <source>
        <dbReference type="ARBA" id="ARBA00023157"/>
    </source>
</evidence>
<dbReference type="InterPro" id="IPR013766">
    <property type="entry name" value="Thioredoxin_domain"/>
</dbReference>
<comment type="similarity">
    <text evidence="1">Belongs to the thioredoxin family. DsbA subfamily.</text>
</comment>
<dbReference type="Pfam" id="PF13462">
    <property type="entry name" value="Thioredoxin_4"/>
    <property type="match status" value="1"/>
</dbReference>
<keyword evidence="3" id="KW-0732">Signal</keyword>
<dbReference type="Proteomes" id="UP000308037">
    <property type="component" value="Unassembled WGS sequence"/>
</dbReference>
<evidence type="ECO:0000313" key="11">
    <source>
        <dbReference type="Proteomes" id="UP000308037"/>
    </source>
</evidence>
<name>A0A4U5JIC8_9EURY</name>
<dbReference type="Gene3D" id="3.40.30.10">
    <property type="entry name" value="Glutaredoxin"/>
    <property type="match status" value="1"/>
</dbReference>
<dbReference type="AlphaFoldDB" id="A0A4U5JIC8"/>
<keyword evidence="4" id="KW-0249">Electron transport</keyword>
<evidence type="ECO:0000256" key="5">
    <source>
        <dbReference type="ARBA" id="ARBA00023002"/>
    </source>
</evidence>
<protein>
    <submittedName>
        <fullName evidence="10">DsbA family protein</fullName>
    </submittedName>
</protein>
<dbReference type="PROSITE" id="PS51257">
    <property type="entry name" value="PROKAR_LIPOPROTEIN"/>
    <property type="match status" value="1"/>
</dbReference>
<keyword evidence="7" id="KW-0676">Redox-active center</keyword>
<dbReference type="PANTHER" id="PTHR13887:SF14">
    <property type="entry name" value="DISULFIDE BOND FORMATION PROTEIN D"/>
    <property type="match status" value="1"/>
</dbReference>
<evidence type="ECO:0000256" key="4">
    <source>
        <dbReference type="ARBA" id="ARBA00022982"/>
    </source>
</evidence>
<evidence type="ECO:0000256" key="3">
    <source>
        <dbReference type="ARBA" id="ARBA00022729"/>
    </source>
</evidence>
<evidence type="ECO:0000256" key="1">
    <source>
        <dbReference type="ARBA" id="ARBA00005791"/>
    </source>
</evidence>
<keyword evidence="5" id="KW-0560">Oxidoreductase</keyword>
<evidence type="ECO:0000256" key="8">
    <source>
        <dbReference type="SAM" id="MobiDB-lite"/>
    </source>
</evidence>
<comment type="caution">
    <text evidence="10">The sequence shown here is derived from an EMBL/GenBank/DDBJ whole genome shotgun (WGS) entry which is preliminary data.</text>
</comment>
<dbReference type="RefSeq" id="WP_137275410.1">
    <property type="nucleotide sequence ID" value="NZ_QKNX01000001.1"/>
</dbReference>
<dbReference type="OrthoDB" id="15256at2157"/>
<dbReference type="PANTHER" id="PTHR13887">
    <property type="entry name" value="GLUTATHIONE S-TRANSFERASE KAPPA"/>
    <property type="match status" value="1"/>
</dbReference>
<reference evidence="10 11" key="1">
    <citation type="submission" date="2019-04" db="EMBL/GenBank/DDBJ databases">
        <title>Natronomonas sp. F20-122 a newhaloarchaeon isolated from a saline saltern of Isla Bacuta, Huelva, Spain.</title>
        <authorList>
            <person name="Duran-Viseras A."/>
            <person name="Sanchez-Porro C."/>
            <person name="Ventosa A."/>
        </authorList>
    </citation>
    <scope>NUCLEOTIDE SEQUENCE [LARGE SCALE GENOMIC DNA]</scope>
    <source>
        <strain evidence="10 11">F20-122</strain>
    </source>
</reference>